<name>A0A0F9BU21_9ZZZZ</name>
<evidence type="ECO:0008006" key="2">
    <source>
        <dbReference type="Google" id="ProtNLM"/>
    </source>
</evidence>
<protein>
    <recommendedName>
        <fullName evidence="2">DUF5050 domain-containing protein</fullName>
    </recommendedName>
</protein>
<feature type="non-terminal residue" evidence="1">
    <location>
        <position position="1"/>
    </location>
</feature>
<gene>
    <name evidence="1" type="ORF">LCGC14_2748990</name>
</gene>
<reference evidence="1" key="1">
    <citation type="journal article" date="2015" name="Nature">
        <title>Complex archaea that bridge the gap between prokaryotes and eukaryotes.</title>
        <authorList>
            <person name="Spang A."/>
            <person name="Saw J.H."/>
            <person name="Jorgensen S.L."/>
            <person name="Zaremba-Niedzwiedzka K."/>
            <person name="Martijn J."/>
            <person name="Lind A.E."/>
            <person name="van Eijk R."/>
            <person name="Schleper C."/>
            <person name="Guy L."/>
            <person name="Ettema T.J."/>
        </authorList>
    </citation>
    <scope>NUCLEOTIDE SEQUENCE</scope>
</reference>
<organism evidence="1">
    <name type="scientific">marine sediment metagenome</name>
    <dbReference type="NCBI Taxonomy" id="412755"/>
    <lineage>
        <taxon>unclassified sequences</taxon>
        <taxon>metagenomes</taxon>
        <taxon>ecological metagenomes</taxon>
    </lineage>
</organism>
<dbReference type="InterPro" id="IPR011042">
    <property type="entry name" value="6-blade_b-propeller_TolB-like"/>
</dbReference>
<dbReference type="AlphaFoldDB" id="A0A0F9BU21"/>
<proteinExistence type="predicted"/>
<evidence type="ECO:0000313" key="1">
    <source>
        <dbReference type="EMBL" id="KKK87861.1"/>
    </source>
</evidence>
<feature type="non-terminal residue" evidence="1">
    <location>
        <position position="422"/>
    </location>
</feature>
<dbReference type="Gene3D" id="2.120.10.30">
    <property type="entry name" value="TolB, C-terminal domain"/>
    <property type="match status" value="1"/>
</dbReference>
<dbReference type="EMBL" id="LAZR01050214">
    <property type="protein sequence ID" value="KKK87861.1"/>
    <property type="molecule type" value="Genomic_DNA"/>
</dbReference>
<accession>A0A0F9BU21</accession>
<comment type="caution">
    <text evidence="1">The sequence shown here is derived from an EMBL/GenBank/DDBJ whole genome shotgun (WGS) entry which is preliminary data.</text>
</comment>
<dbReference type="SUPFAM" id="SSF69304">
    <property type="entry name" value="Tricorn protease N-terminal domain"/>
    <property type="match status" value="1"/>
</dbReference>
<sequence length="422" mass="46287">LTQLTFTYTNGISSGMVNSGTSFWGRFIPGTDLIYYSAHNGGGWYKSFTSKDDGSDQYVAISGGTYAFGIGLSPTGNKLISGHATYWNNPITYYTHNVDGSGKTLLKNMGVRSGALVLVDGYTVIVSYPGGDIHAINMDGTNYRVVIDDEHLNYWSNYHPVDGQAFLMTSNRTDGNNHIYKINADGTGIVQLTDGDFNDAYPHYSPDAQYIMYRRLPNDFDTSGGAPYPYELVIKKVGSDIEVLTDGNIYNHRWVDNGNKIAYIKCPDDQIWGCELWIAEKSPYGADLFNKHMILDDVYTIEDTRDDWLLITLRAEEGTPASYYGRGGMWKVKSDGTGLTQLTFTFTNGISSGAGNVGTVNWGNFVPGTDLIYYRAHGGGGWWKSFTSKDDGSDQYVAISGSTYSFSIGLSPTGNKLISGTA</sequence>